<evidence type="ECO:0000256" key="2">
    <source>
        <dbReference type="ARBA" id="ARBA00007069"/>
    </source>
</evidence>
<dbReference type="Gene3D" id="1.10.3720.10">
    <property type="entry name" value="MetI-like"/>
    <property type="match status" value="1"/>
</dbReference>
<dbReference type="Proteomes" id="UP000044377">
    <property type="component" value="Unassembled WGS sequence"/>
</dbReference>
<evidence type="ECO:0000313" key="11">
    <source>
        <dbReference type="EMBL" id="CPR13612.1"/>
    </source>
</evidence>
<dbReference type="Pfam" id="PF00528">
    <property type="entry name" value="BPD_transp_1"/>
    <property type="match status" value="1"/>
</dbReference>
<keyword evidence="7 9" id="KW-1133">Transmembrane helix</keyword>
<proteinExistence type="inferred from homology"/>
<evidence type="ECO:0000256" key="3">
    <source>
        <dbReference type="ARBA" id="ARBA00022448"/>
    </source>
</evidence>
<dbReference type="GO" id="GO:0005886">
    <property type="term" value="C:plasma membrane"/>
    <property type="evidence" value="ECO:0007669"/>
    <property type="project" value="UniProtKB-SubCell"/>
</dbReference>
<feature type="transmembrane region" description="Helical" evidence="9">
    <location>
        <begin position="206"/>
        <end position="228"/>
    </location>
</feature>
<evidence type="ECO:0000256" key="1">
    <source>
        <dbReference type="ARBA" id="ARBA00004429"/>
    </source>
</evidence>
<evidence type="ECO:0000313" key="13">
    <source>
        <dbReference type="Proteomes" id="UP000044377"/>
    </source>
</evidence>
<keyword evidence="8 9" id="KW-0472">Membrane</keyword>
<dbReference type="OrthoDB" id="9807047at2"/>
<evidence type="ECO:0000256" key="6">
    <source>
        <dbReference type="ARBA" id="ARBA00022692"/>
    </source>
</evidence>
<feature type="transmembrane region" description="Helical" evidence="9">
    <location>
        <begin position="76"/>
        <end position="100"/>
    </location>
</feature>
<feature type="domain" description="ABC transmembrane type-1" evidence="10">
    <location>
        <begin position="77"/>
        <end position="283"/>
    </location>
</feature>
<feature type="transmembrane region" description="Helical" evidence="9">
    <location>
        <begin position="112"/>
        <end position="135"/>
    </location>
</feature>
<organism evidence="12 13">
    <name type="scientific">Brenneria goodwinii</name>
    <dbReference type="NCBI Taxonomy" id="1109412"/>
    <lineage>
        <taxon>Bacteria</taxon>
        <taxon>Pseudomonadati</taxon>
        <taxon>Pseudomonadota</taxon>
        <taxon>Gammaproteobacteria</taxon>
        <taxon>Enterobacterales</taxon>
        <taxon>Pectobacteriaceae</taxon>
        <taxon>Brenneria</taxon>
    </lineage>
</organism>
<evidence type="ECO:0000256" key="4">
    <source>
        <dbReference type="ARBA" id="ARBA00022475"/>
    </source>
</evidence>
<dbReference type="SUPFAM" id="SSF161098">
    <property type="entry name" value="MetI-like"/>
    <property type="match status" value="1"/>
</dbReference>
<dbReference type="PROSITE" id="PS50928">
    <property type="entry name" value="ABC_TM1"/>
    <property type="match status" value="1"/>
</dbReference>
<evidence type="ECO:0000256" key="5">
    <source>
        <dbReference type="ARBA" id="ARBA00022519"/>
    </source>
</evidence>
<protein>
    <submittedName>
        <fullName evidence="12">Spermidine Putrescine ABC transporter permease component PotB (TC 3.A.1.11.1)</fullName>
    </submittedName>
</protein>
<feature type="transmembrane region" description="Helical" evidence="9">
    <location>
        <begin position="12"/>
        <end position="38"/>
    </location>
</feature>
<keyword evidence="3 9" id="KW-0813">Transport</keyword>
<dbReference type="CDD" id="cd06261">
    <property type="entry name" value="TM_PBP2"/>
    <property type="match status" value="1"/>
</dbReference>
<feature type="transmembrane region" description="Helical" evidence="9">
    <location>
        <begin position="264"/>
        <end position="286"/>
    </location>
</feature>
<dbReference type="InterPro" id="IPR000515">
    <property type="entry name" value="MetI-like"/>
</dbReference>
<evidence type="ECO:0000256" key="9">
    <source>
        <dbReference type="RuleBase" id="RU363032"/>
    </source>
</evidence>
<dbReference type="GO" id="GO:0055085">
    <property type="term" value="P:transmembrane transport"/>
    <property type="evidence" value="ECO:0007669"/>
    <property type="project" value="InterPro"/>
</dbReference>
<sequence length="306" mass="34347">MSEWKKSIPLIGLLSPVTLLLAICLFIPLAIMVVFSILTPGMYGGVEWSYYSDNYGRILGWADGTQEEFDILYLKIILTSFRIALMSVVISLVICYPIAFWVRNKSPRIRNFLLFLITLPFFASLIVRLYAWVLILRPTGFLNTVLQTMGVIARPLDLIYTEQAVLIGMAYIYIPFMFLPVYASVERLDHHLIEASYDLGANRVKTFFRVIFPLTLPGVISGSIMVFIPSLGNFIVPSLLGGAKVVMIGSLIEQQFLSARNWPFGAALAMLLMSMVLFALLLYLYLSSRYSHAGAGGISSRRNDEE</sequence>
<keyword evidence="4" id="KW-1003">Cell membrane</keyword>
<evidence type="ECO:0000313" key="12">
    <source>
        <dbReference type="EMBL" id="CPR21732.1"/>
    </source>
</evidence>
<name>A0A0G4K352_9GAMM</name>
<comment type="subcellular location">
    <subcellularLocation>
        <location evidence="1">Cell inner membrane</location>
        <topology evidence="1">Multi-pass membrane protein</topology>
    </subcellularLocation>
    <subcellularLocation>
        <location evidence="9">Cell membrane</location>
        <topology evidence="9">Multi-pass membrane protein</topology>
    </subcellularLocation>
</comment>
<gene>
    <name evidence="11" type="ORF">BN1221_00008</name>
    <name evidence="12" type="ORF">BN1221_05051</name>
</gene>
<comment type="similarity">
    <text evidence="2">Belongs to the binding-protein-dependent transport system permease family. CysTW subfamily.</text>
</comment>
<reference evidence="12 13" key="1">
    <citation type="submission" date="2015-01" db="EMBL/GenBank/DDBJ databases">
        <authorList>
            <person name="Paterson Steve"/>
        </authorList>
    </citation>
    <scope>NUCLEOTIDE SEQUENCE [LARGE SCALE GENOMIC DNA]</scope>
    <source>
        <strain evidence="12 13">OBR1</strain>
    </source>
</reference>
<dbReference type="InterPro" id="IPR035906">
    <property type="entry name" value="MetI-like_sf"/>
</dbReference>
<keyword evidence="6 9" id="KW-0812">Transmembrane</keyword>
<evidence type="ECO:0000256" key="7">
    <source>
        <dbReference type="ARBA" id="ARBA00022989"/>
    </source>
</evidence>
<accession>A0A0G4K352</accession>
<evidence type="ECO:0000256" key="8">
    <source>
        <dbReference type="ARBA" id="ARBA00023136"/>
    </source>
</evidence>
<dbReference type="PANTHER" id="PTHR42929:SF1">
    <property type="entry name" value="INNER MEMBRANE ABC TRANSPORTER PERMEASE PROTEIN YDCU-RELATED"/>
    <property type="match status" value="1"/>
</dbReference>
<dbReference type="EMBL" id="CGIG01000001">
    <property type="protein sequence ID" value="CPR13612.1"/>
    <property type="molecule type" value="Genomic_DNA"/>
</dbReference>
<dbReference type="PANTHER" id="PTHR42929">
    <property type="entry name" value="INNER MEMBRANE ABC TRANSPORTER PERMEASE PROTEIN YDCU-RELATED-RELATED"/>
    <property type="match status" value="1"/>
</dbReference>
<dbReference type="RefSeq" id="WP_048635565.1">
    <property type="nucleotide sequence ID" value="NZ_CGIG01000001.1"/>
</dbReference>
<dbReference type="STRING" id="1109412.BN1221_00008"/>
<dbReference type="AlphaFoldDB" id="A0A0G4K352"/>
<dbReference type="EMBL" id="CGIG01000001">
    <property type="protein sequence ID" value="CPR21732.1"/>
    <property type="molecule type" value="Genomic_DNA"/>
</dbReference>
<evidence type="ECO:0000259" key="10">
    <source>
        <dbReference type="PROSITE" id="PS50928"/>
    </source>
</evidence>
<keyword evidence="13" id="KW-1185">Reference proteome</keyword>
<feature type="transmembrane region" description="Helical" evidence="9">
    <location>
        <begin position="164"/>
        <end position="185"/>
    </location>
</feature>
<keyword evidence="5" id="KW-0997">Cell inner membrane</keyword>